<name>A0A7W1X7V3_9BACL</name>
<keyword evidence="2" id="KW-1185">Reference proteome</keyword>
<evidence type="ECO:0000313" key="2">
    <source>
        <dbReference type="Proteomes" id="UP000530514"/>
    </source>
</evidence>
<dbReference type="GO" id="GO:1901135">
    <property type="term" value="P:carbohydrate derivative metabolic process"/>
    <property type="evidence" value="ECO:0007669"/>
    <property type="project" value="InterPro"/>
</dbReference>
<protein>
    <recommendedName>
        <fullName evidence="3">SIS domain-containing protein</fullName>
    </recommendedName>
</protein>
<sequence length="150" mass="15985">MTAGEAVRIAARVEAETDWIEAGTSLIKKMACRLNVYVVGETIAPAIAAEDLVITVSGKTQSVLMIEEKARRIGCKVLAVTADPKSPPGGRLTRSFMYWPRPRIAGGESKPPSSRPVPCLTSAPAFAGCHLPAVCLVERNRPPKSPSQTC</sequence>
<dbReference type="Gene3D" id="3.40.50.10490">
    <property type="entry name" value="Glucose-6-phosphate isomerase like protein, domain 1"/>
    <property type="match status" value="1"/>
</dbReference>
<dbReference type="GO" id="GO:0097367">
    <property type="term" value="F:carbohydrate derivative binding"/>
    <property type="evidence" value="ECO:0007669"/>
    <property type="project" value="InterPro"/>
</dbReference>
<evidence type="ECO:0008006" key="3">
    <source>
        <dbReference type="Google" id="ProtNLM"/>
    </source>
</evidence>
<proteinExistence type="predicted"/>
<dbReference type="InterPro" id="IPR046348">
    <property type="entry name" value="SIS_dom_sf"/>
</dbReference>
<reference evidence="1 2" key="1">
    <citation type="submission" date="2020-07" db="EMBL/GenBank/DDBJ databases">
        <authorList>
            <person name="Feng H."/>
        </authorList>
    </citation>
    <scope>NUCLEOTIDE SEQUENCE [LARGE SCALE GENOMIC DNA]</scope>
    <source>
        <strain evidence="2">s-11</strain>
    </source>
</reference>
<dbReference type="AlphaFoldDB" id="A0A7W1X7V3"/>
<gene>
    <name evidence="1" type="ORF">H1164_01890</name>
</gene>
<dbReference type="OrthoDB" id="9797832at2"/>
<dbReference type="SUPFAM" id="SSF53697">
    <property type="entry name" value="SIS domain"/>
    <property type="match status" value="1"/>
</dbReference>
<dbReference type="RefSeq" id="WP_052154199.1">
    <property type="nucleotide sequence ID" value="NZ_JACEIP010000002.1"/>
</dbReference>
<evidence type="ECO:0000313" key="1">
    <source>
        <dbReference type="EMBL" id="MBA4541657.1"/>
    </source>
</evidence>
<organism evidence="1 2">
    <name type="scientific">Thermoactinomyces daqus</name>
    <dbReference type="NCBI Taxonomy" id="1329516"/>
    <lineage>
        <taxon>Bacteria</taxon>
        <taxon>Bacillati</taxon>
        <taxon>Bacillota</taxon>
        <taxon>Bacilli</taxon>
        <taxon>Bacillales</taxon>
        <taxon>Thermoactinomycetaceae</taxon>
        <taxon>Thermoactinomyces</taxon>
    </lineage>
</organism>
<accession>A0A7W1X7V3</accession>
<comment type="caution">
    <text evidence="1">The sequence shown here is derived from an EMBL/GenBank/DDBJ whole genome shotgun (WGS) entry which is preliminary data.</text>
</comment>
<dbReference type="Proteomes" id="UP000530514">
    <property type="component" value="Unassembled WGS sequence"/>
</dbReference>
<dbReference type="EMBL" id="JACEIP010000002">
    <property type="protein sequence ID" value="MBA4541657.1"/>
    <property type="molecule type" value="Genomic_DNA"/>
</dbReference>